<dbReference type="EMBL" id="CP005851">
    <property type="protein sequence ID" value="AHH09410.1"/>
    <property type="molecule type" value="Genomic_DNA"/>
</dbReference>
<dbReference type="Proteomes" id="UP000019331">
    <property type="component" value="Chromosome"/>
</dbReference>
<accession>A0ABN4C5P3</accession>
<evidence type="ECO:0000313" key="1">
    <source>
        <dbReference type="EMBL" id="AHH09410.1"/>
    </source>
</evidence>
<keyword evidence="2" id="KW-1185">Reference proteome</keyword>
<reference evidence="1" key="1">
    <citation type="submission" date="2016-10" db="EMBL/GenBank/DDBJ databases">
        <title>Comparative Genomics of Relapsing Fever Spirochetes.</title>
        <authorList>
            <person name="Schwan T.G."/>
            <person name="Raffel S.J."/>
            <person name="Porcella S.F."/>
            <person name="Martens C.A."/>
            <person name="Bruno D.P."/>
            <person name="Ricklefs S.M."/>
            <person name="Barbian K.B."/>
        </authorList>
    </citation>
    <scope>NUCLEOTIDE SEQUENCE</scope>
    <source>
        <strain evidence="1">SLO</strain>
    </source>
</reference>
<gene>
    <name evidence="1" type="ORF">BPA_0900004</name>
</gene>
<evidence type="ECO:0000313" key="2">
    <source>
        <dbReference type="Proteomes" id="UP000019331"/>
    </source>
</evidence>
<sequence>MGEKEQCEEPEKIKEKKMTYYKMKTVLAWKAKSLN</sequence>
<evidence type="ECO:0008006" key="3">
    <source>
        <dbReference type="Google" id="ProtNLM"/>
    </source>
</evidence>
<protein>
    <recommendedName>
        <fullName evidence="3">Variable outer membrane protein</fullName>
    </recommendedName>
</protein>
<organism evidence="1 2">
    <name type="scientific">Borrelia parkeri SLO</name>
    <dbReference type="NCBI Taxonomy" id="1313294"/>
    <lineage>
        <taxon>Bacteria</taxon>
        <taxon>Pseudomonadati</taxon>
        <taxon>Spirochaetota</taxon>
        <taxon>Spirochaetia</taxon>
        <taxon>Spirochaetales</taxon>
        <taxon>Borreliaceae</taxon>
        <taxon>Borrelia</taxon>
    </lineage>
</organism>
<proteinExistence type="predicted"/>
<name>A0ABN4C5P3_BORPR</name>